<comment type="similarity">
    <text evidence="7">Belongs to the class-I aminoacyl-tRNA synthetase family.</text>
</comment>
<name>A0AA43ZJR5_9HYPH</name>
<keyword evidence="3 7" id="KW-0547">Nucleotide-binding</keyword>
<dbReference type="GO" id="GO:0005829">
    <property type="term" value="C:cytosol"/>
    <property type="evidence" value="ECO:0007669"/>
    <property type="project" value="TreeGrafter"/>
</dbReference>
<dbReference type="NCBIfam" id="NF004315">
    <property type="entry name" value="PRK05710.1-4"/>
    <property type="match status" value="1"/>
</dbReference>
<accession>A0AA43ZJR5</accession>
<keyword evidence="10" id="KW-1185">Reference proteome</keyword>
<dbReference type="SUPFAM" id="SSF52374">
    <property type="entry name" value="Nucleotidylyl transferase"/>
    <property type="match status" value="1"/>
</dbReference>
<dbReference type="EMBL" id="JAANCM010000012">
    <property type="protein sequence ID" value="NHT78157.1"/>
    <property type="molecule type" value="Genomic_DNA"/>
</dbReference>
<dbReference type="GO" id="GO:0006424">
    <property type="term" value="P:glutamyl-tRNA aminoacylation"/>
    <property type="evidence" value="ECO:0007669"/>
    <property type="project" value="TreeGrafter"/>
</dbReference>
<dbReference type="PANTHER" id="PTHR43311">
    <property type="entry name" value="GLUTAMATE--TRNA LIGASE"/>
    <property type="match status" value="1"/>
</dbReference>
<feature type="domain" description="Glutamyl/glutaminyl-tRNA synthetase class Ib catalytic" evidence="8">
    <location>
        <begin position="12"/>
        <end position="139"/>
    </location>
</feature>
<dbReference type="InterPro" id="IPR014729">
    <property type="entry name" value="Rossmann-like_a/b/a_fold"/>
</dbReference>
<organism evidence="9 10">
    <name type="scientific">Ferranicluibacter rubi</name>
    <dbReference type="NCBI Taxonomy" id="2715133"/>
    <lineage>
        <taxon>Bacteria</taxon>
        <taxon>Pseudomonadati</taxon>
        <taxon>Pseudomonadota</taxon>
        <taxon>Alphaproteobacteria</taxon>
        <taxon>Hyphomicrobiales</taxon>
        <taxon>Rhizobiaceae</taxon>
        <taxon>Ferranicluibacter</taxon>
    </lineage>
</organism>
<evidence type="ECO:0000256" key="3">
    <source>
        <dbReference type="ARBA" id="ARBA00022741"/>
    </source>
</evidence>
<gene>
    <name evidence="9" type="ORF">G8E10_20855</name>
</gene>
<comment type="caution">
    <text evidence="9">The sequence shown here is derived from an EMBL/GenBank/DDBJ whole genome shotgun (WGS) entry which is preliminary data.</text>
</comment>
<evidence type="ECO:0000259" key="8">
    <source>
        <dbReference type="Pfam" id="PF00749"/>
    </source>
</evidence>
<dbReference type="InterPro" id="IPR000924">
    <property type="entry name" value="Glu/Gln-tRNA-synth"/>
</dbReference>
<dbReference type="PROSITE" id="PS00178">
    <property type="entry name" value="AA_TRNA_LIGASE_I"/>
    <property type="match status" value="1"/>
</dbReference>
<keyword evidence="6 7" id="KW-0030">Aminoacyl-tRNA synthetase</keyword>
<keyword evidence="5 7" id="KW-0067">ATP-binding</keyword>
<keyword evidence="1 7" id="KW-0436">Ligase</keyword>
<reference evidence="9" key="1">
    <citation type="submission" date="2020-03" db="EMBL/GenBank/DDBJ databases">
        <title>Ferranicluibacter endophyticum gen. nov., sp. nov., a new genus isolated from Rubus ulmifolius Schott. stem.</title>
        <authorList>
            <person name="Roca-Couso R."/>
            <person name="Flores-Felix J.D."/>
            <person name="Igual J.M."/>
            <person name="Rivas R."/>
        </authorList>
    </citation>
    <scope>NUCLEOTIDE SEQUENCE</scope>
    <source>
        <strain evidence="9">CRRU44</strain>
    </source>
</reference>
<dbReference type="PRINTS" id="PR00987">
    <property type="entry name" value="TRNASYNTHGLU"/>
</dbReference>
<evidence type="ECO:0000256" key="6">
    <source>
        <dbReference type="ARBA" id="ARBA00023146"/>
    </source>
</evidence>
<keyword evidence="7" id="KW-0648">Protein biosynthesis</keyword>
<dbReference type="InterPro" id="IPR049940">
    <property type="entry name" value="GluQ/Sye"/>
</dbReference>
<dbReference type="EC" id="6.1.1.-" evidence="9"/>
<dbReference type="InterPro" id="IPR020058">
    <property type="entry name" value="Glu/Gln-tRNA-synth_Ib_cat-dom"/>
</dbReference>
<dbReference type="AlphaFoldDB" id="A0AA43ZJR5"/>
<evidence type="ECO:0000313" key="9">
    <source>
        <dbReference type="EMBL" id="NHT78157.1"/>
    </source>
</evidence>
<protein>
    <submittedName>
        <fullName evidence="9">tRNA glutamyl-Q(34) synthetase GluQRS</fullName>
        <ecNumber evidence="9">6.1.1.-</ecNumber>
    </submittedName>
</protein>
<dbReference type="Proteomes" id="UP001155840">
    <property type="component" value="Unassembled WGS sequence"/>
</dbReference>
<dbReference type="PANTHER" id="PTHR43311:SF1">
    <property type="entry name" value="GLUTAMYL-Q TRNA(ASP) SYNTHETASE"/>
    <property type="match status" value="1"/>
</dbReference>
<dbReference type="RefSeq" id="WP_167130529.1">
    <property type="nucleotide sequence ID" value="NZ_JAANCM010000012.1"/>
</dbReference>
<dbReference type="Pfam" id="PF00749">
    <property type="entry name" value="tRNA-synt_1c"/>
    <property type="match status" value="2"/>
</dbReference>
<evidence type="ECO:0000256" key="1">
    <source>
        <dbReference type="ARBA" id="ARBA00022598"/>
    </source>
</evidence>
<dbReference type="GO" id="GO:0005524">
    <property type="term" value="F:ATP binding"/>
    <property type="evidence" value="ECO:0007669"/>
    <property type="project" value="UniProtKB-KW"/>
</dbReference>
<evidence type="ECO:0000256" key="2">
    <source>
        <dbReference type="ARBA" id="ARBA00022723"/>
    </source>
</evidence>
<keyword evidence="4" id="KW-0862">Zinc</keyword>
<sequence>MPNSPLKPPVYRFAPSPNGALHLGHALSALLNADFASAAGGRLLLRLEDIDRARCRPEFEQAIFTDLAWLGLTFEEPVRRQSEHFSDYEAALDRLKARGLVYPAFLTRGEIRAHVAAIEAGGGTWPRDPDGAPLYPGPERTWDARQKEEAVAAADATGRPYAWRLDMGKACGTVDRPLTWRETGARPQGGTDNPESAAGAITARPEAWGDVILSRPDAPSSYHLSVTVDDALQGVTHVVRGQDLFHATAVHRLLQTLLDLPEPLYHHHRLILGPDGRKLSKSRRDTGLGALRESGLSAAHVRALLL</sequence>
<evidence type="ECO:0000256" key="4">
    <source>
        <dbReference type="ARBA" id="ARBA00022833"/>
    </source>
</evidence>
<evidence type="ECO:0000256" key="7">
    <source>
        <dbReference type="RuleBase" id="RU363037"/>
    </source>
</evidence>
<keyword evidence="2" id="KW-0479">Metal-binding</keyword>
<dbReference type="Gene3D" id="3.40.50.620">
    <property type="entry name" value="HUPs"/>
    <property type="match status" value="1"/>
</dbReference>
<proteinExistence type="inferred from homology"/>
<dbReference type="InterPro" id="IPR001412">
    <property type="entry name" value="aa-tRNA-synth_I_CS"/>
</dbReference>
<feature type="domain" description="Glutamyl/glutaminyl-tRNA synthetase class Ib catalytic" evidence="8">
    <location>
        <begin position="197"/>
        <end position="284"/>
    </location>
</feature>
<evidence type="ECO:0000256" key="5">
    <source>
        <dbReference type="ARBA" id="ARBA00022840"/>
    </source>
</evidence>
<evidence type="ECO:0000313" key="10">
    <source>
        <dbReference type="Proteomes" id="UP001155840"/>
    </source>
</evidence>
<dbReference type="GO" id="GO:0004818">
    <property type="term" value="F:glutamate-tRNA ligase activity"/>
    <property type="evidence" value="ECO:0007669"/>
    <property type="project" value="TreeGrafter"/>
</dbReference>